<evidence type="ECO:0008006" key="4">
    <source>
        <dbReference type="Google" id="ProtNLM"/>
    </source>
</evidence>
<evidence type="ECO:0000313" key="2">
    <source>
        <dbReference type="EMBL" id="GAA2157373.1"/>
    </source>
</evidence>
<name>A0ABN3ABJ8_9ACTN</name>
<evidence type="ECO:0000256" key="1">
    <source>
        <dbReference type="SAM" id="MobiDB-lite"/>
    </source>
</evidence>
<organism evidence="2 3">
    <name type="scientific">Kitasatospora kazusensis</name>
    <dbReference type="NCBI Taxonomy" id="407974"/>
    <lineage>
        <taxon>Bacteria</taxon>
        <taxon>Bacillati</taxon>
        <taxon>Actinomycetota</taxon>
        <taxon>Actinomycetes</taxon>
        <taxon>Kitasatosporales</taxon>
        <taxon>Streptomycetaceae</taxon>
        <taxon>Kitasatospora</taxon>
    </lineage>
</organism>
<accession>A0ABN3ABJ8</accession>
<proteinExistence type="predicted"/>
<dbReference type="EMBL" id="BAAANT010000059">
    <property type="protein sequence ID" value="GAA2157373.1"/>
    <property type="molecule type" value="Genomic_DNA"/>
</dbReference>
<evidence type="ECO:0000313" key="3">
    <source>
        <dbReference type="Proteomes" id="UP001422759"/>
    </source>
</evidence>
<keyword evidence="3" id="KW-1185">Reference proteome</keyword>
<comment type="caution">
    <text evidence="2">The sequence shown here is derived from an EMBL/GenBank/DDBJ whole genome shotgun (WGS) entry which is preliminary data.</text>
</comment>
<protein>
    <recommendedName>
        <fullName evidence="4">Resolvase/invertase-type recombinase catalytic domain-containing protein</fullName>
    </recommendedName>
</protein>
<sequence>MSPEAVCGAPVFWAVVELELPQAVMARAERERTARNSTGLLGPSTMRSPIPDGAQVLAARRKAGGGRPSGRALPGSVGRPYRRCGSGTTDSNIE</sequence>
<gene>
    <name evidence="2" type="ORF">GCM10009760_59480</name>
</gene>
<feature type="region of interest" description="Disordered" evidence="1">
    <location>
        <begin position="29"/>
        <end position="94"/>
    </location>
</feature>
<dbReference type="Proteomes" id="UP001422759">
    <property type="component" value="Unassembled WGS sequence"/>
</dbReference>
<reference evidence="2 3" key="1">
    <citation type="journal article" date="2019" name="Int. J. Syst. Evol. Microbiol.">
        <title>The Global Catalogue of Microorganisms (GCM) 10K type strain sequencing project: providing services to taxonomists for standard genome sequencing and annotation.</title>
        <authorList>
            <consortium name="The Broad Institute Genomics Platform"/>
            <consortium name="The Broad Institute Genome Sequencing Center for Infectious Disease"/>
            <person name="Wu L."/>
            <person name="Ma J."/>
        </authorList>
    </citation>
    <scope>NUCLEOTIDE SEQUENCE [LARGE SCALE GENOMIC DNA]</scope>
    <source>
        <strain evidence="2 3">JCM 14560</strain>
    </source>
</reference>